<evidence type="ECO:0000313" key="6">
    <source>
        <dbReference type="Proteomes" id="UP001216801"/>
    </source>
</evidence>
<dbReference type="Proteomes" id="UP001216801">
    <property type="component" value="Unassembled WGS sequence"/>
</dbReference>
<proteinExistence type="predicted"/>
<dbReference type="Pfam" id="PF03495">
    <property type="entry name" value="Binary_toxB"/>
    <property type="match status" value="1"/>
</dbReference>
<comment type="caution">
    <text evidence="5">The sequence shown here is derived from an EMBL/GenBank/DDBJ whole genome shotgun (WGS) entry which is preliminary data.</text>
</comment>
<dbReference type="PRINTS" id="PR01391">
    <property type="entry name" value="BINARYTOXINB"/>
</dbReference>
<feature type="compositionally biased region" description="Polar residues" evidence="1">
    <location>
        <begin position="279"/>
        <end position="295"/>
    </location>
</feature>
<sequence length="869" mass="97246">MNNIEQNVDQETINPGLIGYYFEDDAFQNLLFIHVGEQNPLIQKAMINPDIQKVHSIRWIGRIKIYQTGPYTLTTQLTDNVVIQVHKQIIWKQGESSVILLEKNKIYDIVIEFRGNAKAFSKLPLFYTLDASAKKELPNTAFLFPDFSVLSKKPKGSDSSYFPKYNLIDDKRKQTNNIVPLDTDNDGITDEFELNGYTFKNQEIVPWDATLEGGQYKKYVSNPYRSHTVADPYTDFEKVAGLMPTATKIEARDPLVAAYPAVSVAMETLLFSKNEDVSAGNTGTQSKSVTNTDSGTTTVELSTELSFNPFAIVKATPKISNSWTKSTAVQNTDTSSWSSQIGINTAESAYLNANVRYYNTGTSPIYNLKPTTNFVLQNSDTSIATITAGPNQIGNSLGPGATYPALNLAPISLDKANEAGAVKISINKETLDLIQINKEILSLETTQNKGSYGTLNESGTLVISGEWEPIRTDIDTVCGVLILNNFNDQETLERRVGAKNPVDPEDLTPRITIQEAIQKAFYAEKTNGKLFYRNGKNQKKCIDESAVMVYIDEYTKSLLEAQFKGIPEEDQKIYEATWEIGMKIMISLPTIYFDFEDENNTGWNSIRLVDNAYTGVKGAGTLDKTYSYTKPLPPFDPYTTYGVKAYLKSNTPNAHEPITIYVKNQEDGSGDGAKKLVSIEKGKWSVLEYFFNTGSHPENYKYLGIKTRSSGGVTPFDDISLSKIRNNPVGESIIKNGDFSEGIKYWNYVEVIDGYARALGIPSQGFASMLSDNFEIKGKTKYILEFDLRLDPAVSKSDVFITMAYPNGSAVFFNTLIPAQREWTRHRFEVFASWGDTDAQFRAEDYRFDTKTFNITNITLYELLDTSDK</sequence>
<protein>
    <submittedName>
        <fullName evidence="5">Iota toxin protein Ib</fullName>
    </submittedName>
</protein>
<feature type="domain" description="Clostridial binary toxin B/anthrax toxin PA" evidence="4">
    <location>
        <begin position="474"/>
        <end position="577"/>
    </location>
</feature>
<dbReference type="Gene3D" id="3.10.20.110">
    <property type="match status" value="1"/>
</dbReference>
<dbReference type="InterPro" id="IPR035088">
    <property type="entry name" value="PA_Ca-bd"/>
</dbReference>
<dbReference type="SUPFAM" id="SSF56988">
    <property type="entry name" value="Anthrax protective antigen"/>
    <property type="match status" value="1"/>
</dbReference>
<dbReference type="EMBL" id="JARPRR010000030">
    <property type="protein sequence ID" value="MDG0955889.1"/>
    <property type="molecule type" value="Genomic_DNA"/>
</dbReference>
<dbReference type="RefSeq" id="WP_277617128.1">
    <property type="nucleotide sequence ID" value="NZ_JARPRP010000031.1"/>
</dbReference>
<dbReference type="Gene3D" id="2.60.120.240">
    <property type="entry name" value="Protective antigen, heptamerisation domain"/>
    <property type="match status" value="1"/>
</dbReference>
<dbReference type="InterPro" id="IPR003896">
    <property type="entry name" value="Bacterial_exotoxin_B"/>
</dbReference>
<evidence type="ECO:0000259" key="4">
    <source>
        <dbReference type="Pfam" id="PF17476"/>
    </source>
</evidence>
<evidence type="ECO:0000259" key="2">
    <source>
        <dbReference type="Pfam" id="PF03495"/>
    </source>
</evidence>
<dbReference type="InterPro" id="IPR037149">
    <property type="entry name" value="PA_heptamer_dom_sf"/>
</dbReference>
<dbReference type="AlphaFoldDB" id="A0AAJ1KAG7"/>
<feature type="domain" description="Protective antigen Ca-binding" evidence="2">
    <location>
        <begin position="182"/>
        <end position="257"/>
    </location>
</feature>
<accession>A0AAJ1KAG7</accession>
<name>A0AAJ1KAG7_9BACI</name>
<dbReference type="Gene3D" id="3.90.182.10">
    <property type="entry name" value="Toxin - Anthrax Protective Antigen,domain 1"/>
    <property type="match status" value="1"/>
</dbReference>
<dbReference type="InterPro" id="IPR008979">
    <property type="entry name" value="Galactose-bd-like_sf"/>
</dbReference>
<reference evidence="5" key="1">
    <citation type="submission" date="2023-03" db="EMBL/GenBank/DDBJ databases">
        <title>Genetic diversity of Bacillus cereus sensu lato isolates from Slovenia.</title>
        <authorList>
            <person name="Abdelli M."/>
        </authorList>
    </citation>
    <scope>NUCLEOTIDE SEQUENCE</scope>
    <source>
        <strain evidence="5">SIBC39</strain>
    </source>
</reference>
<evidence type="ECO:0000313" key="5">
    <source>
        <dbReference type="EMBL" id="MDG0955889.1"/>
    </source>
</evidence>
<dbReference type="SUPFAM" id="SSF49785">
    <property type="entry name" value="Galactose-binding domain-like"/>
    <property type="match status" value="1"/>
</dbReference>
<dbReference type="Pfam" id="PF17475">
    <property type="entry name" value="Binary_toxB_2"/>
    <property type="match status" value="1"/>
</dbReference>
<dbReference type="InterPro" id="IPR027439">
    <property type="entry name" value="PA_heptamer_dom"/>
</dbReference>
<evidence type="ECO:0000259" key="3">
    <source>
        <dbReference type="Pfam" id="PF17475"/>
    </source>
</evidence>
<evidence type="ECO:0000256" key="1">
    <source>
        <dbReference type="SAM" id="MobiDB-lite"/>
    </source>
</evidence>
<dbReference type="Pfam" id="PF17476">
    <property type="entry name" value="Binary_toxB_3"/>
    <property type="match status" value="1"/>
</dbReference>
<organism evidence="5 6">
    <name type="scientific">Bacillus paranthracis</name>
    <dbReference type="NCBI Taxonomy" id="2026186"/>
    <lineage>
        <taxon>Bacteria</taxon>
        <taxon>Bacillati</taxon>
        <taxon>Bacillota</taxon>
        <taxon>Bacilli</taxon>
        <taxon>Bacillales</taxon>
        <taxon>Bacillaceae</taxon>
        <taxon>Bacillus</taxon>
        <taxon>Bacillus cereus group</taxon>
    </lineage>
</organism>
<dbReference type="Gene3D" id="2.60.120.260">
    <property type="entry name" value="Galactose-binding domain-like"/>
    <property type="match status" value="2"/>
</dbReference>
<gene>
    <name evidence="5" type="ORF">P6U19_25330</name>
</gene>
<dbReference type="InterPro" id="IPR035331">
    <property type="entry name" value="Binary_toxB_3"/>
</dbReference>
<feature type="domain" description="Protective antigen heptamerisation" evidence="3">
    <location>
        <begin position="260"/>
        <end position="456"/>
    </location>
</feature>
<feature type="region of interest" description="Disordered" evidence="1">
    <location>
        <begin position="276"/>
        <end position="295"/>
    </location>
</feature>
<dbReference type="GO" id="GO:0005576">
    <property type="term" value="C:extracellular region"/>
    <property type="evidence" value="ECO:0007669"/>
    <property type="project" value="InterPro"/>
</dbReference>
<dbReference type="GO" id="GO:0051260">
    <property type="term" value="P:protein homooligomerization"/>
    <property type="evidence" value="ECO:0007669"/>
    <property type="project" value="InterPro"/>
</dbReference>